<comment type="similarity">
    <text evidence="2">Belongs to the ABC transporter superfamily.</text>
</comment>
<dbReference type="InterPro" id="IPR027417">
    <property type="entry name" value="P-loop_NTPase"/>
</dbReference>
<accession>A0ABS4VYH8</accession>
<evidence type="ECO:0000256" key="3">
    <source>
        <dbReference type="ARBA" id="ARBA00022448"/>
    </source>
</evidence>
<evidence type="ECO:0000259" key="8">
    <source>
        <dbReference type="PROSITE" id="PS50893"/>
    </source>
</evidence>
<feature type="domain" description="ABC transporter" evidence="8">
    <location>
        <begin position="10"/>
        <end position="249"/>
    </location>
</feature>
<evidence type="ECO:0000256" key="4">
    <source>
        <dbReference type="ARBA" id="ARBA00022475"/>
    </source>
</evidence>
<dbReference type="PROSITE" id="PS00211">
    <property type="entry name" value="ABC_TRANSPORTER_1"/>
    <property type="match status" value="1"/>
</dbReference>
<keyword evidence="4" id="KW-1003">Cell membrane</keyword>
<comment type="caution">
    <text evidence="9">The sequence shown here is derived from an EMBL/GenBank/DDBJ whole genome shotgun (WGS) entry which is preliminary data.</text>
</comment>
<organism evidence="9 10">
    <name type="scientific">Pseudonocardia parietis</name>
    <dbReference type="NCBI Taxonomy" id="570936"/>
    <lineage>
        <taxon>Bacteria</taxon>
        <taxon>Bacillati</taxon>
        <taxon>Actinomycetota</taxon>
        <taxon>Actinomycetes</taxon>
        <taxon>Pseudonocardiales</taxon>
        <taxon>Pseudonocardiaceae</taxon>
        <taxon>Pseudonocardia</taxon>
    </lineage>
</organism>
<evidence type="ECO:0000256" key="6">
    <source>
        <dbReference type="ARBA" id="ARBA00022840"/>
    </source>
</evidence>
<evidence type="ECO:0000313" key="9">
    <source>
        <dbReference type="EMBL" id="MBP2369013.1"/>
    </source>
</evidence>
<dbReference type="Gene3D" id="3.40.50.300">
    <property type="entry name" value="P-loop containing nucleotide triphosphate hydrolases"/>
    <property type="match status" value="2"/>
</dbReference>
<dbReference type="InterPro" id="IPR017871">
    <property type="entry name" value="ABC_transporter-like_CS"/>
</dbReference>
<gene>
    <name evidence="9" type="ORF">JOF36_004709</name>
</gene>
<evidence type="ECO:0000256" key="2">
    <source>
        <dbReference type="ARBA" id="ARBA00005417"/>
    </source>
</evidence>
<keyword evidence="3" id="KW-0813">Transport</keyword>
<evidence type="ECO:0000256" key="1">
    <source>
        <dbReference type="ARBA" id="ARBA00004202"/>
    </source>
</evidence>
<keyword evidence="5" id="KW-0547">Nucleotide-binding</keyword>
<comment type="subcellular location">
    <subcellularLocation>
        <location evidence="1">Cell membrane</location>
        <topology evidence="1">Peripheral membrane protein</topology>
    </subcellularLocation>
</comment>
<keyword evidence="6 9" id="KW-0067">ATP-binding</keyword>
<dbReference type="Pfam" id="PF00005">
    <property type="entry name" value="ABC_tran"/>
    <property type="match status" value="2"/>
</dbReference>
<dbReference type="SUPFAM" id="SSF52540">
    <property type="entry name" value="P-loop containing nucleoside triphosphate hydrolases"/>
    <property type="match status" value="2"/>
</dbReference>
<dbReference type="RefSeq" id="WP_210030777.1">
    <property type="nucleotide sequence ID" value="NZ_JAGINU010000001.1"/>
</dbReference>
<dbReference type="Proteomes" id="UP001519295">
    <property type="component" value="Unassembled WGS sequence"/>
</dbReference>
<dbReference type="InterPro" id="IPR050388">
    <property type="entry name" value="ABC_Ni/Peptide_Import"/>
</dbReference>
<dbReference type="InterPro" id="IPR003439">
    <property type="entry name" value="ABC_transporter-like_ATP-bd"/>
</dbReference>
<feature type="domain" description="ABC transporter" evidence="8">
    <location>
        <begin position="269"/>
        <end position="490"/>
    </location>
</feature>
<reference evidence="9 10" key="1">
    <citation type="submission" date="2021-03" db="EMBL/GenBank/DDBJ databases">
        <title>Sequencing the genomes of 1000 actinobacteria strains.</title>
        <authorList>
            <person name="Klenk H.-P."/>
        </authorList>
    </citation>
    <scope>NUCLEOTIDE SEQUENCE [LARGE SCALE GENOMIC DNA]</scope>
    <source>
        <strain evidence="9 10">DSM 45256</strain>
    </source>
</reference>
<name>A0ABS4VYH8_9PSEU</name>
<protein>
    <submittedName>
        <fullName evidence="9">Peptide/nickel transport system ATP-binding protein</fullName>
    </submittedName>
</protein>
<proteinExistence type="inferred from homology"/>
<evidence type="ECO:0000256" key="7">
    <source>
        <dbReference type="ARBA" id="ARBA00023136"/>
    </source>
</evidence>
<dbReference type="PANTHER" id="PTHR43297:SF2">
    <property type="entry name" value="DIPEPTIDE TRANSPORT ATP-BINDING PROTEIN DPPD"/>
    <property type="match status" value="1"/>
</dbReference>
<dbReference type="PROSITE" id="PS50893">
    <property type="entry name" value="ABC_TRANSPORTER_2"/>
    <property type="match status" value="2"/>
</dbReference>
<dbReference type="CDD" id="cd03257">
    <property type="entry name" value="ABC_NikE_OppD_transporters"/>
    <property type="match status" value="2"/>
</dbReference>
<evidence type="ECO:0000313" key="10">
    <source>
        <dbReference type="Proteomes" id="UP001519295"/>
    </source>
</evidence>
<evidence type="ECO:0000256" key="5">
    <source>
        <dbReference type="ARBA" id="ARBA00022741"/>
    </source>
</evidence>
<keyword evidence="10" id="KW-1185">Reference proteome</keyword>
<sequence length="490" mass="51535">MTATRTAPALSVRDLTVTYADGYTALDGVDLEVPAGERWAVVGRSGSGKTTLVRAVLGLLPPGTTVTGSIRLDGRELLGLPEPQLRELRGRAIGYVPQDPYAACDPLRTVGHHVAEAWWTHRLTPPPGRIAADLGGVGIDDAARRAAGHPHTWSGGMLQRATIVAGTAHSPPLTLADEPSSALDAELADDVLRLVRERSGALLLVSHDLTLVARHADHVLVLADGRVAERGPAATLLSAPCAPSTHELLDAHAPALRRTSTGTPGPILLRARDLVRRYGDVTAVDGASVTLRAGEVLGVVGRSGSGKSTLARLLAGMERPDAGSVVIGDGGRSRPGFVMPVFQDPVASLDRRWPLWRTLTEPLRARGERVRRADARQAAASMLARVGLAGIDPDRRPATLSVGQAQRVAIARALAARPGLLVADEPTASLDVVTAAAITTLLRELADNGTALVVVTHDRQRIAGYADRLLTMSDGRAEELRLVDTSAADD</sequence>
<keyword evidence="7" id="KW-0472">Membrane</keyword>
<dbReference type="GO" id="GO:0005524">
    <property type="term" value="F:ATP binding"/>
    <property type="evidence" value="ECO:0007669"/>
    <property type="project" value="UniProtKB-KW"/>
</dbReference>
<dbReference type="SMART" id="SM00382">
    <property type="entry name" value="AAA"/>
    <property type="match status" value="2"/>
</dbReference>
<dbReference type="PANTHER" id="PTHR43297">
    <property type="entry name" value="OLIGOPEPTIDE TRANSPORT ATP-BINDING PROTEIN APPD"/>
    <property type="match status" value="1"/>
</dbReference>
<dbReference type="EMBL" id="JAGINU010000001">
    <property type="protein sequence ID" value="MBP2369013.1"/>
    <property type="molecule type" value="Genomic_DNA"/>
</dbReference>
<dbReference type="InterPro" id="IPR003593">
    <property type="entry name" value="AAA+_ATPase"/>
</dbReference>